<evidence type="ECO:0000313" key="2">
    <source>
        <dbReference type="Proteomes" id="UP000254571"/>
    </source>
</evidence>
<accession>A0A7H4P8B4</accession>
<reference evidence="1 2" key="1">
    <citation type="submission" date="2018-06" db="EMBL/GenBank/DDBJ databases">
        <authorList>
            <consortium name="Pathogen Informatics"/>
            <person name="Doyle S."/>
        </authorList>
    </citation>
    <scope>NUCLEOTIDE SEQUENCE [LARGE SCALE GENOMIC DNA]</scope>
    <source>
        <strain evidence="1 2">NCTC9149</strain>
    </source>
</reference>
<comment type="caution">
    <text evidence="1">The sequence shown here is derived from an EMBL/GenBank/DDBJ whole genome shotgun (WGS) entry which is preliminary data.</text>
</comment>
<dbReference type="AlphaFoldDB" id="A0A7H4P8B4"/>
<name>A0A7H4P8B4_9ENTR</name>
<evidence type="ECO:0000313" key="1">
    <source>
        <dbReference type="EMBL" id="STW08679.1"/>
    </source>
</evidence>
<gene>
    <name evidence="1" type="ORF">NCTC9149_05146</name>
</gene>
<protein>
    <submittedName>
        <fullName evidence="1">Uncharacterized protein</fullName>
    </submittedName>
</protein>
<proteinExistence type="predicted"/>
<sequence>MDHRSLHDHAHRIALELPFTEHCWPLARSTMCLKSAGGFLC</sequence>
<dbReference type="Proteomes" id="UP000254571">
    <property type="component" value="Unassembled WGS sequence"/>
</dbReference>
<dbReference type="EMBL" id="UGMX01000002">
    <property type="protein sequence ID" value="STW08679.1"/>
    <property type="molecule type" value="Genomic_DNA"/>
</dbReference>
<organism evidence="1 2">
    <name type="scientific">Klebsiella grimontii</name>
    <dbReference type="NCBI Taxonomy" id="2058152"/>
    <lineage>
        <taxon>Bacteria</taxon>
        <taxon>Pseudomonadati</taxon>
        <taxon>Pseudomonadota</taxon>
        <taxon>Gammaproteobacteria</taxon>
        <taxon>Enterobacterales</taxon>
        <taxon>Enterobacteriaceae</taxon>
        <taxon>Klebsiella/Raoultella group</taxon>
        <taxon>Klebsiella</taxon>
    </lineage>
</organism>